<dbReference type="Gene3D" id="3.40.50.150">
    <property type="entry name" value="Vaccinia Virus protein VP39"/>
    <property type="match status" value="2"/>
</dbReference>
<dbReference type="AlphaFoldDB" id="A0A7M2Z1T0"/>
<keyword evidence="1 2" id="KW-0808">Transferase</keyword>
<protein>
    <submittedName>
        <fullName evidence="2">Methyltransferase domain-containing protein</fullName>
    </submittedName>
</protein>
<name>A0A7M2Z1T0_9ACTN</name>
<gene>
    <name evidence="2" type="ORF">Gocc_0680</name>
</gene>
<accession>A0A7M2Z1T0</accession>
<proteinExistence type="predicted"/>
<sequence>MSATAAPDRLASGADERFVTCRRCGADDPALVVCSGDRLLGLPGGFRVVRCRRCGFLYTNPQLGEAALARHYPPEYPPYHPPPNGQAEPDGRLRAGLRAGVLEARRYPARGDGGRLRWRAAGTLASRLLSQRFVWLPPFVPGGTLVEVGSATGAYLAEMRALGWDVVGIEVDPAASATARQRHGLDVRTGTVEQAALPDGYADVVVMRMVLEHVRDPRRTLSELRRVLKPGGRLLLSVPNAGSLEARLFGSAWYGWDLPRHLSHFTPASLAALLSEAGFGRVRVRHLANANNLAGSLHYRRGGLGAPRHPGRALRVGAAVASVAHSAGRIAAEAEARPARTVICPRCGPGSVATTVLEGTDMLAGVPGVYEVVRCTRCQFLLTWPQPSSLDELAALYPPAYPNYRRGPDVGPPARLTARWRRSLQIAFLARRGYPTPDRPGRVARIAAARVRPLAPRLRRFPPYTPGGIALDVGCGPGHELAELRDHGWHVIGVELDPATAARARQEHMLDVRTGTMEDAAFEDESVDVVFFRHVLEHVSDPLATLRETRRVLRPGGRVCIEVPNAGSWEAWFFGPRWRGWELPRHLSHFTPGTLRDLLDRAGFAAAEVTHVPSGRTVVASLGLVARRPGPFWRAVRACLARAHTPLSSAVTPAAWLACVMGRSGLIWVEARRGDRSP</sequence>
<dbReference type="PANTHER" id="PTHR43861:SF3">
    <property type="entry name" value="PUTATIVE (AFU_ORTHOLOGUE AFUA_2G14390)-RELATED"/>
    <property type="match status" value="1"/>
</dbReference>
<evidence type="ECO:0000313" key="3">
    <source>
        <dbReference type="Proteomes" id="UP000254134"/>
    </source>
</evidence>
<keyword evidence="3" id="KW-1185">Reference proteome</keyword>
<reference evidence="2 3" key="1">
    <citation type="submission" date="2018-07" db="EMBL/GenBank/DDBJ databases">
        <title>High-quality-draft genome sequence of Gaiella occulta.</title>
        <authorList>
            <person name="Severino R."/>
            <person name="Froufe H.J.C."/>
            <person name="Rainey F.A."/>
            <person name="Barroso C."/>
            <person name="Albuquerque L."/>
            <person name="Lobo-Da-Cunha A."/>
            <person name="Da Costa M.S."/>
            <person name="Egas C."/>
        </authorList>
    </citation>
    <scope>NUCLEOTIDE SEQUENCE [LARGE SCALE GENOMIC DNA]</scope>
    <source>
        <strain evidence="2 3">F2-233</strain>
    </source>
</reference>
<evidence type="ECO:0000256" key="1">
    <source>
        <dbReference type="ARBA" id="ARBA00022679"/>
    </source>
</evidence>
<dbReference type="InterPro" id="IPR029063">
    <property type="entry name" value="SAM-dependent_MTases_sf"/>
</dbReference>
<dbReference type="GO" id="GO:0008168">
    <property type="term" value="F:methyltransferase activity"/>
    <property type="evidence" value="ECO:0007669"/>
    <property type="project" value="UniProtKB-KW"/>
</dbReference>
<dbReference type="GO" id="GO:0032259">
    <property type="term" value="P:methylation"/>
    <property type="evidence" value="ECO:0007669"/>
    <property type="project" value="UniProtKB-KW"/>
</dbReference>
<dbReference type="Pfam" id="PF13489">
    <property type="entry name" value="Methyltransf_23"/>
    <property type="match status" value="2"/>
</dbReference>
<dbReference type="Proteomes" id="UP000254134">
    <property type="component" value="Unassembled WGS sequence"/>
</dbReference>
<dbReference type="RefSeq" id="WP_181813328.1">
    <property type="nucleotide sequence ID" value="NZ_QQZY01000001.1"/>
</dbReference>
<dbReference type="SUPFAM" id="SSF53335">
    <property type="entry name" value="S-adenosyl-L-methionine-dependent methyltransferases"/>
    <property type="match status" value="2"/>
</dbReference>
<dbReference type="PANTHER" id="PTHR43861">
    <property type="entry name" value="TRANS-ACONITATE 2-METHYLTRANSFERASE-RELATED"/>
    <property type="match status" value="1"/>
</dbReference>
<organism evidence="2 3">
    <name type="scientific">Gaiella occulta</name>
    <dbReference type="NCBI Taxonomy" id="1002870"/>
    <lineage>
        <taxon>Bacteria</taxon>
        <taxon>Bacillati</taxon>
        <taxon>Actinomycetota</taxon>
        <taxon>Thermoleophilia</taxon>
        <taxon>Gaiellales</taxon>
        <taxon>Gaiellaceae</taxon>
        <taxon>Gaiella</taxon>
    </lineage>
</organism>
<dbReference type="EMBL" id="QQZY01000001">
    <property type="protein sequence ID" value="RDI76261.1"/>
    <property type="molecule type" value="Genomic_DNA"/>
</dbReference>
<evidence type="ECO:0000313" key="2">
    <source>
        <dbReference type="EMBL" id="RDI76261.1"/>
    </source>
</evidence>
<dbReference type="CDD" id="cd02440">
    <property type="entry name" value="AdoMet_MTases"/>
    <property type="match status" value="2"/>
</dbReference>
<reference evidence="3" key="2">
    <citation type="journal article" date="2019" name="MicrobiologyOpen">
        <title>High-quality draft genome sequence of Gaiella occulta isolated from a 150 meter deep mineral water borehole and comparison with the genome sequences of other deep-branching lineages of the phylum Actinobacteria.</title>
        <authorList>
            <person name="Severino R."/>
            <person name="Froufe H.J.C."/>
            <person name="Barroso C."/>
            <person name="Albuquerque L."/>
            <person name="Lobo-da-Cunha A."/>
            <person name="da Costa M.S."/>
            <person name="Egas C."/>
        </authorList>
    </citation>
    <scope>NUCLEOTIDE SEQUENCE [LARGE SCALE GENOMIC DNA]</scope>
    <source>
        <strain evidence="3">F2-233</strain>
    </source>
</reference>
<keyword evidence="2" id="KW-0489">Methyltransferase</keyword>
<comment type="caution">
    <text evidence="2">The sequence shown here is derived from an EMBL/GenBank/DDBJ whole genome shotgun (WGS) entry which is preliminary data.</text>
</comment>